<evidence type="ECO:0000256" key="1">
    <source>
        <dbReference type="SAM" id="MobiDB-lite"/>
    </source>
</evidence>
<gene>
    <name evidence="2" type="ORF">L201_001343</name>
</gene>
<evidence type="ECO:0000313" key="2">
    <source>
        <dbReference type="EMBL" id="WWC86466.1"/>
    </source>
</evidence>
<feature type="compositionally biased region" description="Polar residues" evidence="1">
    <location>
        <begin position="32"/>
        <end position="42"/>
    </location>
</feature>
<dbReference type="GeneID" id="91092015"/>
<reference evidence="2 3" key="1">
    <citation type="submission" date="2024-01" db="EMBL/GenBank/DDBJ databases">
        <title>Comparative genomics of Cryptococcus and Kwoniella reveals pathogenesis evolution and contrasting modes of karyotype evolution via chromosome fusion or intercentromeric recombination.</title>
        <authorList>
            <person name="Coelho M.A."/>
            <person name="David-Palma M."/>
            <person name="Shea T."/>
            <person name="Bowers K."/>
            <person name="McGinley-Smith S."/>
            <person name="Mohammad A.W."/>
            <person name="Gnirke A."/>
            <person name="Yurkov A.M."/>
            <person name="Nowrousian M."/>
            <person name="Sun S."/>
            <person name="Cuomo C.A."/>
            <person name="Heitman J."/>
        </authorList>
    </citation>
    <scope>NUCLEOTIDE SEQUENCE [LARGE SCALE GENOMIC DNA]</scope>
    <source>
        <strain evidence="2 3">CBS 6074</strain>
    </source>
</reference>
<dbReference type="AlphaFoldDB" id="A0AAX4JN36"/>
<accession>A0AAX4JN36</accession>
<dbReference type="Proteomes" id="UP001355207">
    <property type="component" value="Chromosome 1"/>
</dbReference>
<keyword evidence="3" id="KW-1185">Reference proteome</keyword>
<name>A0AAX4JN36_9TREE</name>
<protein>
    <submittedName>
        <fullName evidence="2">Uncharacterized protein</fullName>
    </submittedName>
</protein>
<dbReference type="EMBL" id="CP144098">
    <property type="protein sequence ID" value="WWC86466.1"/>
    <property type="molecule type" value="Genomic_DNA"/>
</dbReference>
<evidence type="ECO:0000313" key="3">
    <source>
        <dbReference type="Proteomes" id="UP001355207"/>
    </source>
</evidence>
<feature type="region of interest" description="Disordered" evidence="1">
    <location>
        <begin position="144"/>
        <end position="166"/>
    </location>
</feature>
<proteinExistence type="predicted"/>
<dbReference type="RefSeq" id="XP_066073229.1">
    <property type="nucleotide sequence ID" value="XM_066217132.1"/>
</dbReference>
<organism evidence="2 3">
    <name type="scientific">Kwoniella dendrophila CBS 6074</name>
    <dbReference type="NCBI Taxonomy" id="1295534"/>
    <lineage>
        <taxon>Eukaryota</taxon>
        <taxon>Fungi</taxon>
        <taxon>Dikarya</taxon>
        <taxon>Basidiomycota</taxon>
        <taxon>Agaricomycotina</taxon>
        <taxon>Tremellomycetes</taxon>
        <taxon>Tremellales</taxon>
        <taxon>Cryptococcaceae</taxon>
        <taxon>Kwoniella</taxon>
    </lineage>
</organism>
<feature type="compositionally biased region" description="Polar residues" evidence="1">
    <location>
        <begin position="57"/>
        <end position="72"/>
    </location>
</feature>
<feature type="region of interest" description="Disordered" evidence="1">
    <location>
        <begin position="32"/>
        <end position="75"/>
    </location>
</feature>
<sequence>MSEEEQKQLKRRIEELKIKLKNSTKTLGKLTSNLSFSESTPNAPLDVSEGDKGITGDQANFSGKPSSLQITNDDVDQSLKEKIKRYRDLYESSLEAYEDPKLRAEERLKAKENVKSAKHRLDELNSQLKNIKPAEISQMAETASIENNTKSKQVQETSSTSFTVPN</sequence>